<evidence type="ECO:0000313" key="1">
    <source>
        <dbReference type="EMBL" id="OMJ85756.1"/>
    </source>
</evidence>
<organism evidence="1 2">
    <name type="scientific">Stentor coeruleus</name>
    <dbReference type="NCBI Taxonomy" id="5963"/>
    <lineage>
        <taxon>Eukaryota</taxon>
        <taxon>Sar</taxon>
        <taxon>Alveolata</taxon>
        <taxon>Ciliophora</taxon>
        <taxon>Postciliodesmatophora</taxon>
        <taxon>Heterotrichea</taxon>
        <taxon>Heterotrichida</taxon>
        <taxon>Stentoridae</taxon>
        <taxon>Stentor</taxon>
    </lineage>
</organism>
<protein>
    <submittedName>
        <fullName evidence="1">Uncharacterized protein</fullName>
    </submittedName>
</protein>
<dbReference type="AlphaFoldDB" id="A0A1R2C9T1"/>
<reference evidence="1 2" key="1">
    <citation type="submission" date="2016-11" db="EMBL/GenBank/DDBJ databases">
        <title>The macronuclear genome of Stentor coeruleus: a giant cell with tiny introns.</title>
        <authorList>
            <person name="Slabodnick M."/>
            <person name="Ruby J.G."/>
            <person name="Reiff S.B."/>
            <person name="Swart E.C."/>
            <person name="Gosai S."/>
            <person name="Prabakaran S."/>
            <person name="Witkowska E."/>
            <person name="Larue G.E."/>
            <person name="Fisher S."/>
            <person name="Freeman R.M."/>
            <person name="Gunawardena J."/>
            <person name="Chu W."/>
            <person name="Stover N.A."/>
            <person name="Gregory B.D."/>
            <person name="Nowacki M."/>
            <person name="Derisi J."/>
            <person name="Roy S.W."/>
            <person name="Marshall W.F."/>
            <person name="Sood P."/>
        </authorList>
    </citation>
    <scope>NUCLEOTIDE SEQUENCE [LARGE SCALE GENOMIC DNA]</scope>
    <source>
        <strain evidence="1">WM001</strain>
    </source>
</reference>
<keyword evidence="2" id="KW-1185">Reference proteome</keyword>
<dbReference type="Gene3D" id="2.120.10.80">
    <property type="entry name" value="Kelch-type beta propeller"/>
    <property type="match status" value="1"/>
</dbReference>
<dbReference type="InterPro" id="IPR015915">
    <property type="entry name" value="Kelch-typ_b-propeller"/>
</dbReference>
<gene>
    <name evidence="1" type="ORF">SteCoe_12887</name>
</gene>
<proteinExistence type="predicted"/>
<accession>A0A1R2C9T1</accession>
<sequence>MGAHNSSTTSQKSKLPLSKIYYLNRSEKSILIIEEKSTEKIRLENIDLYKDSAIGYITSSSIIVIGGCDSKGILKSTGYIIDFNTKKADIIAPIPIPCKFGNISFYKSWIFYVGGVILDNLIYDREVPSPIMKYNLNEKFWVQFNQGDNYEMLNEFENFKSLMEPGSFVLNKKLYIFGGYSLISRSRKIKNSIVYSINLEDLPLGLDVESYDFPYAVYRPVTGVMGQNVIIGGGRSLDGSIKKKFIEFVEKNNGDNKFKDFDIENFELVENYPPWCTEEVSYFISYPKLAVKINNKWIVMSSEQKKNPRTSSTNLNIAPPKMVKSPTIEDLSFTSRGSQIYSLGQLTMRSMNSVDFQANQTIMSNRKSIDPRCKSLKSMQGLLRIPQNLHEIDLSLIITTENDEEVTIIHKSALKILAQASDKLLVKTLNALDINNISAQLEFKELVSIKDLSEVFYRILITKAYPYLRILSFIKIIHKILDCPRLLADVFAMIFKMLGISKRDQMIASDKTILLLTRIIKATVVDA</sequence>
<evidence type="ECO:0000313" key="2">
    <source>
        <dbReference type="Proteomes" id="UP000187209"/>
    </source>
</evidence>
<dbReference type="SUPFAM" id="SSF117281">
    <property type="entry name" value="Kelch motif"/>
    <property type="match status" value="1"/>
</dbReference>
<dbReference type="EMBL" id="MPUH01000227">
    <property type="protein sequence ID" value="OMJ85756.1"/>
    <property type="molecule type" value="Genomic_DNA"/>
</dbReference>
<dbReference type="Proteomes" id="UP000187209">
    <property type="component" value="Unassembled WGS sequence"/>
</dbReference>
<comment type="caution">
    <text evidence="1">The sequence shown here is derived from an EMBL/GenBank/DDBJ whole genome shotgun (WGS) entry which is preliminary data.</text>
</comment>
<name>A0A1R2C9T1_9CILI</name>